<evidence type="ECO:0000313" key="3">
    <source>
        <dbReference type="Proteomes" id="UP001159363"/>
    </source>
</evidence>
<feature type="compositionally biased region" description="Polar residues" evidence="1">
    <location>
        <begin position="127"/>
        <end position="140"/>
    </location>
</feature>
<feature type="region of interest" description="Disordered" evidence="1">
    <location>
        <begin position="91"/>
        <end position="147"/>
    </location>
</feature>
<keyword evidence="3" id="KW-1185">Reference proteome</keyword>
<organism evidence="2 3">
    <name type="scientific">Dryococelus australis</name>
    <dbReference type="NCBI Taxonomy" id="614101"/>
    <lineage>
        <taxon>Eukaryota</taxon>
        <taxon>Metazoa</taxon>
        <taxon>Ecdysozoa</taxon>
        <taxon>Arthropoda</taxon>
        <taxon>Hexapoda</taxon>
        <taxon>Insecta</taxon>
        <taxon>Pterygota</taxon>
        <taxon>Neoptera</taxon>
        <taxon>Polyneoptera</taxon>
        <taxon>Phasmatodea</taxon>
        <taxon>Verophasmatodea</taxon>
        <taxon>Anareolatae</taxon>
        <taxon>Phasmatidae</taxon>
        <taxon>Eurycanthinae</taxon>
        <taxon>Dryococelus</taxon>
    </lineage>
</organism>
<sequence>MSLPGMAFRTQYAVMAGHMSPNGNSSNLLKAMGSAISLCSELWLQQYHFAQGNTLFSNISSAPRFPQSNGAAESAVVIAKKILTKLRQNRRDIVKVPEKEDGTAGQASSTTEDNSSATARPKEARGTTEQTFGHDTTVNDSLEKSHF</sequence>
<evidence type="ECO:0000313" key="2">
    <source>
        <dbReference type="EMBL" id="KAJ8891012.1"/>
    </source>
</evidence>
<accession>A0ABQ9I310</accession>
<feature type="compositionally biased region" description="Basic and acidic residues" evidence="1">
    <location>
        <begin position="91"/>
        <end position="102"/>
    </location>
</feature>
<name>A0ABQ9I310_9NEOP</name>
<dbReference type="EMBL" id="JARBHB010000003">
    <property type="protein sequence ID" value="KAJ8891012.1"/>
    <property type="molecule type" value="Genomic_DNA"/>
</dbReference>
<gene>
    <name evidence="2" type="ORF">PR048_010521</name>
</gene>
<feature type="compositionally biased region" description="Polar residues" evidence="1">
    <location>
        <begin position="105"/>
        <end position="118"/>
    </location>
</feature>
<evidence type="ECO:0000256" key="1">
    <source>
        <dbReference type="SAM" id="MobiDB-lite"/>
    </source>
</evidence>
<reference evidence="2 3" key="1">
    <citation type="submission" date="2023-02" db="EMBL/GenBank/DDBJ databases">
        <title>LHISI_Scaffold_Assembly.</title>
        <authorList>
            <person name="Stuart O.P."/>
            <person name="Cleave R."/>
            <person name="Magrath M.J.L."/>
            <person name="Mikheyev A.S."/>
        </authorList>
    </citation>
    <scope>NUCLEOTIDE SEQUENCE [LARGE SCALE GENOMIC DNA]</scope>
    <source>
        <strain evidence="2">Daus_M_001</strain>
        <tissue evidence="2">Leg muscle</tissue>
    </source>
</reference>
<comment type="caution">
    <text evidence="2">The sequence shown here is derived from an EMBL/GenBank/DDBJ whole genome shotgun (WGS) entry which is preliminary data.</text>
</comment>
<dbReference type="Proteomes" id="UP001159363">
    <property type="component" value="Chromosome 3"/>
</dbReference>
<protein>
    <submittedName>
        <fullName evidence="2">Uncharacterized protein</fullName>
    </submittedName>
</protein>
<proteinExistence type="predicted"/>